<gene>
    <name evidence="2" type="ORF">TeGR_g15109</name>
</gene>
<comment type="caution">
    <text evidence="2">The sequence shown here is derived from an EMBL/GenBank/DDBJ whole genome shotgun (WGS) entry which is preliminary data.</text>
</comment>
<keyword evidence="3" id="KW-1185">Reference proteome</keyword>
<organism evidence="2 3">
    <name type="scientific">Tetraparma gracilis</name>
    <dbReference type="NCBI Taxonomy" id="2962635"/>
    <lineage>
        <taxon>Eukaryota</taxon>
        <taxon>Sar</taxon>
        <taxon>Stramenopiles</taxon>
        <taxon>Ochrophyta</taxon>
        <taxon>Bolidophyceae</taxon>
        <taxon>Parmales</taxon>
        <taxon>Triparmaceae</taxon>
        <taxon>Tetraparma</taxon>
    </lineage>
</organism>
<dbReference type="InterPro" id="IPR022742">
    <property type="entry name" value="Hydrolase_4"/>
</dbReference>
<feature type="domain" description="Serine aminopeptidase S33" evidence="1">
    <location>
        <begin position="59"/>
        <end position="294"/>
    </location>
</feature>
<protein>
    <recommendedName>
        <fullName evidence="1">Serine aminopeptidase S33 domain-containing protein</fullName>
    </recommendedName>
</protein>
<sequence length="309" mass="34098">MASFTAKAFKAKTNEVEVEVRPGRRLSIKQVNAFSDDASSPNVAAAKKRGSISRLFNPLKGSVLFVHGSCACKEQFDDLLLEMEPWLQKQSYVAESFDAFGCGASEKPNHYDAYSERALQEDLLQVYNKVKHPTTNFIVAHSYACSQVIKLVNELDESERSKVTKIVLISGAMPGRDGGHPIMKLPTFLLNWLQPILSNEFRKKAFAPDADPALLELAASRSNTNPMFMCKAFYQQTSWATMAEAQGVTPKTLVVHGAGDQILPVERGRALAGALPNANFVQIDGVSHQIMEEKPKILCEELVKFFTSA</sequence>
<dbReference type="PANTHER" id="PTHR43689">
    <property type="entry name" value="HYDROLASE"/>
    <property type="match status" value="1"/>
</dbReference>
<dbReference type="PANTHER" id="PTHR43689:SF8">
    <property type="entry name" value="ALPHA_BETA-HYDROLASES SUPERFAMILY PROTEIN"/>
    <property type="match status" value="1"/>
</dbReference>
<evidence type="ECO:0000259" key="1">
    <source>
        <dbReference type="Pfam" id="PF12146"/>
    </source>
</evidence>
<dbReference type="Proteomes" id="UP001165060">
    <property type="component" value="Unassembled WGS sequence"/>
</dbReference>
<reference evidence="2 3" key="1">
    <citation type="journal article" date="2023" name="Commun. Biol.">
        <title>Genome analysis of Parmales, the sister group of diatoms, reveals the evolutionary specialization of diatoms from phago-mixotrophs to photoautotrophs.</title>
        <authorList>
            <person name="Ban H."/>
            <person name="Sato S."/>
            <person name="Yoshikawa S."/>
            <person name="Yamada K."/>
            <person name="Nakamura Y."/>
            <person name="Ichinomiya M."/>
            <person name="Sato N."/>
            <person name="Blanc-Mathieu R."/>
            <person name="Endo H."/>
            <person name="Kuwata A."/>
            <person name="Ogata H."/>
        </authorList>
    </citation>
    <scope>NUCLEOTIDE SEQUENCE [LARGE SCALE GENOMIC DNA]</scope>
</reference>
<dbReference type="Pfam" id="PF12146">
    <property type="entry name" value="Hydrolase_4"/>
    <property type="match status" value="1"/>
</dbReference>
<dbReference type="SUPFAM" id="SSF53474">
    <property type="entry name" value="alpha/beta-Hydrolases"/>
    <property type="match status" value="1"/>
</dbReference>
<evidence type="ECO:0000313" key="3">
    <source>
        <dbReference type="Proteomes" id="UP001165060"/>
    </source>
</evidence>
<dbReference type="InterPro" id="IPR029058">
    <property type="entry name" value="AB_hydrolase_fold"/>
</dbReference>
<evidence type="ECO:0000313" key="2">
    <source>
        <dbReference type="EMBL" id="GMI27247.1"/>
    </source>
</evidence>
<accession>A0ABQ6MJV7</accession>
<proteinExistence type="predicted"/>
<name>A0ABQ6MJV7_9STRA</name>
<dbReference type="EMBL" id="BRYB01004198">
    <property type="protein sequence ID" value="GMI27247.1"/>
    <property type="molecule type" value="Genomic_DNA"/>
</dbReference>
<dbReference type="Gene3D" id="3.40.50.1820">
    <property type="entry name" value="alpha/beta hydrolase"/>
    <property type="match status" value="1"/>
</dbReference>